<accession>A0A8J4V1A2</accession>
<dbReference type="InterPro" id="IPR013783">
    <property type="entry name" value="Ig-like_fold"/>
</dbReference>
<protein>
    <submittedName>
        <fullName evidence="2">Interleukin-21 receptor-like</fullName>
    </submittedName>
</protein>
<comment type="caution">
    <text evidence="2">The sequence shown here is derived from an EMBL/GenBank/DDBJ whole genome shotgun (WGS) entry which is preliminary data.</text>
</comment>
<dbReference type="AlphaFoldDB" id="A0A8J4V1A2"/>
<feature type="non-terminal residue" evidence="2">
    <location>
        <position position="136"/>
    </location>
</feature>
<keyword evidence="3" id="KW-1185">Reference proteome</keyword>
<dbReference type="EMBL" id="QNUK01000016">
    <property type="protein sequence ID" value="KAF5908045.1"/>
    <property type="molecule type" value="Genomic_DNA"/>
</dbReference>
<dbReference type="Gene3D" id="2.60.40.10">
    <property type="entry name" value="Immunoglobulins"/>
    <property type="match status" value="1"/>
</dbReference>
<evidence type="ECO:0000256" key="1">
    <source>
        <dbReference type="SAM" id="Phobius"/>
    </source>
</evidence>
<proteinExistence type="predicted"/>
<name>A0A8J4V1A2_CLAMG</name>
<sequence>MGTIPLHGTVDMKLTDMKELHTKQTKYRIPETHFAPGTEYIAMVYNKIVQTALYNGTMSHGSSEIRWKTRPVPLQSSSVDAESVESGIVFPICLAVGLISLLLLPVARMKIKKIAWMKTPAPHISPLNQTAQCNIQ</sequence>
<reference evidence="2" key="1">
    <citation type="submission" date="2020-07" db="EMBL/GenBank/DDBJ databases">
        <title>Clarias magur genome sequencing, assembly and annotation.</title>
        <authorList>
            <person name="Kushwaha B."/>
            <person name="Kumar R."/>
            <person name="Das P."/>
            <person name="Joshi C.G."/>
            <person name="Kumar D."/>
            <person name="Nagpure N.S."/>
            <person name="Pandey M."/>
            <person name="Agarwal S."/>
            <person name="Srivastava S."/>
            <person name="Singh M."/>
            <person name="Sahoo L."/>
            <person name="Jayasankar P."/>
            <person name="Meher P.K."/>
            <person name="Koringa P.G."/>
            <person name="Iquebal M.A."/>
            <person name="Das S.P."/>
            <person name="Bit A."/>
            <person name="Patnaik S."/>
            <person name="Patel N."/>
            <person name="Shah T.M."/>
            <person name="Hinsu A."/>
            <person name="Jena J.K."/>
        </authorList>
    </citation>
    <scope>NUCLEOTIDE SEQUENCE</scope>
    <source>
        <strain evidence="2">CIFAMagur01</strain>
        <tissue evidence="2">Testis</tissue>
    </source>
</reference>
<keyword evidence="1" id="KW-0472">Membrane</keyword>
<dbReference type="OrthoDB" id="8897483at2759"/>
<keyword evidence="1" id="KW-1133">Transmembrane helix</keyword>
<organism evidence="2 3">
    <name type="scientific">Clarias magur</name>
    <name type="common">Asian catfish</name>
    <name type="synonym">Macropteronotus magur</name>
    <dbReference type="NCBI Taxonomy" id="1594786"/>
    <lineage>
        <taxon>Eukaryota</taxon>
        <taxon>Metazoa</taxon>
        <taxon>Chordata</taxon>
        <taxon>Craniata</taxon>
        <taxon>Vertebrata</taxon>
        <taxon>Euteleostomi</taxon>
        <taxon>Actinopterygii</taxon>
        <taxon>Neopterygii</taxon>
        <taxon>Teleostei</taxon>
        <taxon>Ostariophysi</taxon>
        <taxon>Siluriformes</taxon>
        <taxon>Clariidae</taxon>
        <taxon>Clarias</taxon>
    </lineage>
</organism>
<evidence type="ECO:0000313" key="2">
    <source>
        <dbReference type="EMBL" id="KAF5908045.1"/>
    </source>
</evidence>
<keyword evidence="1" id="KW-0812">Transmembrane</keyword>
<dbReference type="Proteomes" id="UP000727407">
    <property type="component" value="Unassembled WGS sequence"/>
</dbReference>
<feature type="transmembrane region" description="Helical" evidence="1">
    <location>
        <begin position="88"/>
        <end position="107"/>
    </location>
</feature>
<evidence type="ECO:0000313" key="3">
    <source>
        <dbReference type="Proteomes" id="UP000727407"/>
    </source>
</evidence>
<keyword evidence="2" id="KW-0675">Receptor</keyword>
<gene>
    <name evidence="2" type="primary">il21r.2</name>
    <name evidence="2" type="ORF">DAT39_002236</name>
</gene>